<organism evidence="1 2">
    <name type="scientific">Pochonia chlamydosporia 170</name>
    <dbReference type="NCBI Taxonomy" id="1380566"/>
    <lineage>
        <taxon>Eukaryota</taxon>
        <taxon>Fungi</taxon>
        <taxon>Dikarya</taxon>
        <taxon>Ascomycota</taxon>
        <taxon>Pezizomycotina</taxon>
        <taxon>Sordariomycetes</taxon>
        <taxon>Hypocreomycetidae</taxon>
        <taxon>Hypocreales</taxon>
        <taxon>Clavicipitaceae</taxon>
        <taxon>Pochonia</taxon>
    </lineage>
</organism>
<dbReference type="EMBL" id="LSBJ02000005">
    <property type="protein sequence ID" value="OAQ65451.1"/>
    <property type="molecule type" value="Genomic_DNA"/>
</dbReference>
<name>A0A179FJL1_METCM</name>
<sequence>METLKQFTRAVPPKTVLTATAALIAVSGTAYSFTIYKRLSLTNRSLITTTETVTDSFRTSATIRNFVNPRGHVACEDSRSIALSAPAGSKVPSEEVLLSKFVNGFFGGRVFSLERIGLQLLNRQIVALDGLAPTPAPQHVKRIADLPSSLPSMHSIMWGAFQVTDLNVGQDGSGSFIDFVYGSNRGQFAGCHRFTVRKVRNGAGDDEKVLVSMECITCNPTVDKPICGKFLFGFHKVYAMMLFRDAVGEVKSLLG</sequence>
<dbReference type="RefSeq" id="XP_018142765.1">
    <property type="nucleotide sequence ID" value="XM_018285564.1"/>
</dbReference>
<dbReference type="Proteomes" id="UP000078397">
    <property type="component" value="Unassembled WGS sequence"/>
</dbReference>
<protein>
    <submittedName>
        <fullName evidence="1">Uncharacterized protein</fullName>
    </submittedName>
</protein>
<dbReference type="GeneID" id="28849558"/>
<accession>A0A179FJL1</accession>
<reference evidence="1 2" key="1">
    <citation type="journal article" date="2016" name="PLoS Pathog.">
        <title>Biosynthesis of antibiotic leucinostatins in bio-control fungus Purpureocillium lilacinum and their inhibition on phytophthora revealed by genome mining.</title>
        <authorList>
            <person name="Wang G."/>
            <person name="Liu Z."/>
            <person name="Lin R."/>
            <person name="Li E."/>
            <person name="Mao Z."/>
            <person name="Ling J."/>
            <person name="Yang Y."/>
            <person name="Yin W.B."/>
            <person name="Xie B."/>
        </authorList>
    </citation>
    <scope>NUCLEOTIDE SEQUENCE [LARGE SCALE GENOMIC DNA]</scope>
    <source>
        <strain evidence="1">170</strain>
    </source>
</reference>
<gene>
    <name evidence="1" type="ORF">VFPPC_06547</name>
</gene>
<proteinExistence type="predicted"/>
<keyword evidence="2" id="KW-1185">Reference proteome</keyword>
<dbReference type="AlphaFoldDB" id="A0A179FJL1"/>
<dbReference type="KEGG" id="pchm:VFPPC_06547"/>
<dbReference type="OrthoDB" id="3354680at2759"/>
<comment type="caution">
    <text evidence="1">The sequence shown here is derived from an EMBL/GenBank/DDBJ whole genome shotgun (WGS) entry which is preliminary data.</text>
</comment>
<evidence type="ECO:0000313" key="2">
    <source>
        <dbReference type="Proteomes" id="UP000078397"/>
    </source>
</evidence>
<evidence type="ECO:0000313" key="1">
    <source>
        <dbReference type="EMBL" id="OAQ65451.1"/>
    </source>
</evidence>